<dbReference type="Pfam" id="PF05138">
    <property type="entry name" value="PaaA_PaaC"/>
    <property type="match status" value="1"/>
</dbReference>
<dbReference type="InterPro" id="IPR012347">
    <property type="entry name" value="Ferritin-like"/>
</dbReference>
<keyword evidence="2" id="KW-1185">Reference proteome</keyword>
<reference evidence="1 2" key="1">
    <citation type="journal article" date="1979" name="Int. J. Syst. Evol. Microbiol.">
        <title>Bacillus globisporus subsp. marinus subsp. nov.</title>
        <authorList>
            <person name="Liu H."/>
        </authorList>
    </citation>
    <scope>NUCLEOTIDE SEQUENCE [LARGE SCALE GENOMIC DNA]</scope>
    <source>
        <strain evidence="1 2">DSM 1297</strain>
    </source>
</reference>
<dbReference type="RefSeq" id="WP_367779028.1">
    <property type="nucleotide sequence ID" value="NZ_JBFMIA010000004.1"/>
</dbReference>
<dbReference type="PANTHER" id="PTHR30458">
    <property type="entry name" value="PHENYLACETIC ACID DEGRADATION PROTEIN PAA"/>
    <property type="match status" value="1"/>
</dbReference>
<dbReference type="EC" id="1.14.13.149" evidence="1"/>
<sequence length="267" mass="30445">MTDQTKEASNQALIELLYQLADDDFILAYRGSEWLGLAPHIEEDVAYSSINQDTMGHATMYYHLLEELGEGQMDDLAHAREASKRKNAIILERVNGPGHYLKEPRYDWALAVVRHYYYSQAKKIKIDSLKSSSYKPLADVAVKVSMELYYHLMHWNVWFKQLIEAGGEATERMEAAIEVVRADFGDVLSLGPLGEDMTKLGLIEKEEHLKKRFQEKMTPVFESLGLLYNSELGQRSGKGRQGEHTEDLQDALKTLSEVYDSNPVAVW</sequence>
<name>A0ABV3Q2J5_9BACL</name>
<proteinExistence type="predicted"/>
<protein>
    <submittedName>
        <fullName evidence="1">1,2-phenylacetyl-CoA epoxidase subunit PaaC</fullName>
        <ecNumber evidence="1">1.14.13.149</ecNumber>
    </submittedName>
</protein>
<dbReference type="EMBL" id="JBFMIA010000004">
    <property type="protein sequence ID" value="MEW9501542.1"/>
    <property type="molecule type" value="Genomic_DNA"/>
</dbReference>
<accession>A0ABV3Q2J5</accession>
<dbReference type="InterPro" id="IPR011882">
    <property type="entry name" value="PaaC"/>
</dbReference>
<evidence type="ECO:0000313" key="2">
    <source>
        <dbReference type="Proteomes" id="UP001556040"/>
    </source>
</evidence>
<dbReference type="PANTHER" id="PTHR30458:SF0">
    <property type="entry name" value="1,2-PHENYLACETYL-COA EPOXIDASE, SUBUNIT C"/>
    <property type="match status" value="1"/>
</dbReference>
<dbReference type="Gene3D" id="1.20.1260.10">
    <property type="match status" value="1"/>
</dbReference>
<comment type="caution">
    <text evidence="1">The sequence shown here is derived from an EMBL/GenBank/DDBJ whole genome shotgun (WGS) entry which is preliminary data.</text>
</comment>
<dbReference type="SUPFAM" id="SSF47240">
    <property type="entry name" value="Ferritin-like"/>
    <property type="match status" value="1"/>
</dbReference>
<dbReference type="InterPro" id="IPR007814">
    <property type="entry name" value="PaaA_PaaC"/>
</dbReference>
<dbReference type="InterPro" id="IPR009078">
    <property type="entry name" value="Ferritin-like_SF"/>
</dbReference>
<dbReference type="Proteomes" id="UP001556040">
    <property type="component" value="Unassembled WGS sequence"/>
</dbReference>
<gene>
    <name evidence="1" type="primary">paaC</name>
    <name evidence="1" type="ORF">AB1471_06965</name>
</gene>
<dbReference type="GO" id="GO:0097266">
    <property type="term" value="F:phenylacetyl-CoA 1,2-epoxidase activity"/>
    <property type="evidence" value="ECO:0007669"/>
    <property type="project" value="UniProtKB-EC"/>
</dbReference>
<dbReference type="InterPro" id="IPR052703">
    <property type="entry name" value="Aromatic_CoA_ox/epox"/>
</dbReference>
<organism evidence="1 2">
    <name type="scientific">Jeotgalibacillus marinus</name>
    <dbReference type="NCBI Taxonomy" id="86667"/>
    <lineage>
        <taxon>Bacteria</taxon>
        <taxon>Bacillati</taxon>
        <taxon>Bacillota</taxon>
        <taxon>Bacilli</taxon>
        <taxon>Bacillales</taxon>
        <taxon>Caryophanaceae</taxon>
        <taxon>Jeotgalibacillus</taxon>
    </lineage>
</organism>
<evidence type="ECO:0000313" key="1">
    <source>
        <dbReference type="EMBL" id="MEW9501542.1"/>
    </source>
</evidence>
<keyword evidence="1" id="KW-0560">Oxidoreductase</keyword>
<dbReference type="PIRSF" id="PIRSF037834">
    <property type="entry name" value="PA_CoA_Oase3"/>
    <property type="match status" value="1"/>
</dbReference>
<dbReference type="NCBIfam" id="TIGR02158">
    <property type="entry name" value="PA_CoA_Oxy3"/>
    <property type="match status" value="1"/>
</dbReference>